<proteinExistence type="inferred from homology"/>
<feature type="compositionally biased region" description="Polar residues" evidence="8">
    <location>
        <begin position="1171"/>
        <end position="1181"/>
    </location>
</feature>
<comment type="subcellular location">
    <subcellularLocation>
        <location evidence="1">Cell membrane</location>
        <topology evidence="1">Multi-pass membrane protein</topology>
    </subcellularLocation>
    <subcellularLocation>
        <location evidence="7">Membrane</location>
        <topology evidence="7">Multi-pass membrane protein</topology>
    </subcellularLocation>
</comment>
<organism evidence="9 10">
    <name type="scientific">Dermatophagoides farinae</name>
    <name type="common">American house dust mite</name>
    <dbReference type="NCBI Taxonomy" id="6954"/>
    <lineage>
        <taxon>Eukaryota</taxon>
        <taxon>Metazoa</taxon>
        <taxon>Ecdysozoa</taxon>
        <taxon>Arthropoda</taxon>
        <taxon>Chelicerata</taxon>
        <taxon>Arachnida</taxon>
        <taxon>Acari</taxon>
        <taxon>Acariformes</taxon>
        <taxon>Sarcoptiformes</taxon>
        <taxon>Astigmata</taxon>
        <taxon>Psoroptidia</taxon>
        <taxon>Analgoidea</taxon>
        <taxon>Pyroglyphidae</taxon>
        <taxon>Dermatophagoidinae</taxon>
        <taxon>Dermatophagoides</taxon>
    </lineage>
</organism>
<evidence type="ECO:0000313" key="9">
    <source>
        <dbReference type="EMBL" id="KAH9518299.1"/>
    </source>
</evidence>
<feature type="transmembrane region" description="Helical" evidence="7">
    <location>
        <begin position="238"/>
        <end position="262"/>
    </location>
</feature>
<feature type="compositionally biased region" description="Low complexity" evidence="8">
    <location>
        <begin position="1047"/>
        <end position="1067"/>
    </location>
</feature>
<name>A0A922I2K2_DERFA</name>
<reference evidence="9" key="1">
    <citation type="submission" date="2013-05" db="EMBL/GenBank/DDBJ databases">
        <authorList>
            <person name="Yim A.K.Y."/>
            <person name="Chan T.F."/>
            <person name="Ji K.M."/>
            <person name="Liu X.Y."/>
            <person name="Zhou J.W."/>
            <person name="Li R.Q."/>
            <person name="Yang K.Y."/>
            <person name="Li J."/>
            <person name="Li M."/>
            <person name="Law P.T.W."/>
            <person name="Wu Y.L."/>
            <person name="Cai Z.L."/>
            <person name="Qin H."/>
            <person name="Bao Y."/>
            <person name="Leung R.K.K."/>
            <person name="Ng P.K.S."/>
            <person name="Zou J."/>
            <person name="Zhong X.J."/>
            <person name="Ran P.X."/>
            <person name="Zhong N.S."/>
            <person name="Liu Z.G."/>
            <person name="Tsui S.K.W."/>
        </authorList>
    </citation>
    <scope>NUCLEOTIDE SEQUENCE</scope>
    <source>
        <strain evidence="9">Derf</strain>
        <tissue evidence="9">Whole organism</tissue>
    </source>
</reference>
<evidence type="ECO:0000256" key="6">
    <source>
        <dbReference type="ARBA" id="ARBA00023136"/>
    </source>
</evidence>
<feature type="transmembrane region" description="Helical" evidence="7">
    <location>
        <begin position="432"/>
        <end position="455"/>
    </location>
</feature>
<feature type="transmembrane region" description="Helical" evidence="7">
    <location>
        <begin position="402"/>
        <end position="420"/>
    </location>
</feature>
<feature type="compositionally biased region" description="Basic and acidic residues" evidence="8">
    <location>
        <begin position="964"/>
        <end position="975"/>
    </location>
</feature>
<keyword evidence="6 7" id="KW-0472">Membrane</keyword>
<feature type="transmembrane region" description="Helical" evidence="7">
    <location>
        <begin position="569"/>
        <end position="592"/>
    </location>
</feature>
<accession>A0A922I2K2</accession>
<dbReference type="GO" id="GO:0005886">
    <property type="term" value="C:plasma membrane"/>
    <property type="evidence" value="ECO:0007669"/>
    <property type="project" value="UniProtKB-SubCell"/>
</dbReference>
<keyword evidence="4 7" id="KW-0812">Transmembrane</keyword>
<dbReference type="AlphaFoldDB" id="A0A922I2K2"/>
<keyword evidence="5 7" id="KW-1133">Transmembrane helix</keyword>
<keyword evidence="10" id="KW-1185">Reference proteome</keyword>
<comment type="similarity">
    <text evidence="2 7">Belongs to the XK family.</text>
</comment>
<comment type="caution">
    <text evidence="9">The sequence shown here is derived from an EMBL/GenBank/DDBJ whole genome shotgun (WGS) entry which is preliminary data.</text>
</comment>
<evidence type="ECO:0000256" key="1">
    <source>
        <dbReference type="ARBA" id="ARBA00004651"/>
    </source>
</evidence>
<dbReference type="InterPro" id="IPR050895">
    <property type="entry name" value="XK-related_scramblase"/>
</dbReference>
<dbReference type="Proteomes" id="UP000790347">
    <property type="component" value="Unassembled WGS sequence"/>
</dbReference>
<feature type="transmembrane region" description="Helical" evidence="7">
    <location>
        <begin position="467"/>
        <end position="489"/>
    </location>
</feature>
<evidence type="ECO:0000256" key="4">
    <source>
        <dbReference type="ARBA" id="ARBA00022692"/>
    </source>
</evidence>
<dbReference type="PANTHER" id="PTHR16024">
    <property type="entry name" value="XK-RELATED PROTEIN"/>
    <property type="match status" value="1"/>
</dbReference>
<dbReference type="EMBL" id="ASGP02000003">
    <property type="protein sequence ID" value="KAH9518299.1"/>
    <property type="molecule type" value="Genomic_DNA"/>
</dbReference>
<evidence type="ECO:0000256" key="8">
    <source>
        <dbReference type="SAM" id="MobiDB-lite"/>
    </source>
</evidence>
<dbReference type="InterPro" id="IPR018629">
    <property type="entry name" value="XK-rel"/>
</dbReference>
<evidence type="ECO:0000256" key="2">
    <source>
        <dbReference type="ARBA" id="ARBA00008789"/>
    </source>
</evidence>
<feature type="compositionally biased region" description="Basic residues" evidence="8">
    <location>
        <begin position="1014"/>
        <end position="1045"/>
    </location>
</feature>
<feature type="region of interest" description="Disordered" evidence="8">
    <location>
        <begin position="938"/>
        <end position="983"/>
    </location>
</feature>
<dbReference type="PANTHER" id="PTHR16024:SF4">
    <property type="entry name" value="XK-RELATED PROTEIN"/>
    <property type="match status" value="1"/>
</dbReference>
<dbReference type="OrthoDB" id="6356248at2759"/>
<feature type="region of interest" description="Disordered" evidence="8">
    <location>
        <begin position="1170"/>
        <end position="1189"/>
    </location>
</feature>
<feature type="transmembrane region" description="Helical" evidence="7">
    <location>
        <begin position="368"/>
        <end position="390"/>
    </location>
</feature>
<feature type="transmembrane region" description="Helical" evidence="7">
    <location>
        <begin position="539"/>
        <end position="557"/>
    </location>
</feature>
<feature type="transmembrane region" description="Helical" evidence="7">
    <location>
        <begin position="510"/>
        <end position="527"/>
    </location>
</feature>
<feature type="region of interest" description="Disordered" evidence="8">
    <location>
        <begin position="1008"/>
        <end position="1077"/>
    </location>
</feature>
<gene>
    <name evidence="9" type="ORF">DERF_008889</name>
</gene>
<keyword evidence="3" id="KW-1003">Cell membrane</keyword>
<protein>
    <recommendedName>
        <fullName evidence="7">XK-related protein</fullName>
    </recommendedName>
</protein>
<evidence type="ECO:0000313" key="10">
    <source>
        <dbReference type="Proteomes" id="UP000790347"/>
    </source>
</evidence>
<dbReference type="Pfam" id="PF09815">
    <property type="entry name" value="XK-related"/>
    <property type="match status" value="1"/>
</dbReference>
<evidence type="ECO:0000256" key="5">
    <source>
        <dbReference type="ARBA" id="ARBA00022989"/>
    </source>
</evidence>
<evidence type="ECO:0000256" key="7">
    <source>
        <dbReference type="RuleBase" id="RU910716"/>
    </source>
</evidence>
<reference evidence="9" key="2">
    <citation type="journal article" date="2022" name="Res Sq">
        <title>Comparative Genomics Reveals Insights into the Divergent Evolution of Astigmatic Mites and Household Pest Adaptations.</title>
        <authorList>
            <person name="Xiong Q."/>
            <person name="Wan A.T.-Y."/>
            <person name="Liu X.-Y."/>
            <person name="Fung C.S.-H."/>
            <person name="Xiao X."/>
            <person name="Malainual N."/>
            <person name="Hou J."/>
            <person name="Wang L."/>
            <person name="Wang M."/>
            <person name="Yang K."/>
            <person name="Cui Y."/>
            <person name="Leung E."/>
            <person name="Nong W."/>
            <person name="Shin S.-K."/>
            <person name="Au S."/>
            <person name="Jeong K.Y."/>
            <person name="Chew F.T."/>
            <person name="Hui J."/>
            <person name="Leung T.F."/>
            <person name="Tungtrongchitr A."/>
            <person name="Zhong N."/>
            <person name="Liu Z."/>
            <person name="Tsui S."/>
        </authorList>
    </citation>
    <scope>NUCLEOTIDE SEQUENCE</scope>
    <source>
        <strain evidence="9">Derf</strain>
        <tissue evidence="9">Whole organism</tissue>
    </source>
</reference>
<evidence type="ECO:0000256" key="3">
    <source>
        <dbReference type="ARBA" id="ARBA00022475"/>
    </source>
</evidence>
<sequence length="1189" mass="136363">MIHHRHQQVCFGYDDDIHSITSNRHDLANSDEMIQNSRQYSASTADLFISQNYPANIEDGIIIENINQNTNSYQHNQSVANMVVTKDSKRLARIFLDTSQFDQQQQLQHSTEIMNNGFDCNANIYTEPTVVNTTLTNQRPPPPIPSNFSESHPSMNHAMNNSGTDSLTIVGQDIAITLRQGQLTQTLLTNSTTSPLVNSNTVNEILPTNPRQQSHVLKQQQQVVFYPNRMEFLPLCDLLFNIISLAAYFCDVVFDSVTAYTLYLNRQFTWLGVSLFLILMTAIISHILSYRWCRRDVDEQYGNNDQKQNQRCSSANPIMLHPDRWKDNSSQIMTFIHLLQCGVLWRYFKLFAPVNLATVKREVSELCILRMVHAFFQAGPMLLLQTYLVWRKPSLNMITDLNIISIFLSLFSICWALSSFNKNIRPDKIHRLVLTWFGVIFQFFWRVGTITSRIVALTVYAVLYEQWVFVVIFLHWFSMLLWLLTPHMLQHLDHQVDGTNNQKCNRKKKLLGAASLAWIYVFCFVNMEDNHSRYRMLAFYLMMFAENILLLSISMFFDNRLSTIHGYRSLAICLVIGSFIFGIIFMCIYYRYFHIRNLKNSIQCSTAPSGATIDFENCPSSQPDQISMKEKSLLDQLIMNQTQTLAINHKDMDPKLLPFAMNTIPFLNHQSQSLRNNLNQMNVDGNSTTINDKNIAGVFNCRLNPALKRKKKKPSTIPPLPQEMLINGIDAGDRSTNKLPLKNTLESISENGAMNKSSSQIQRPALDSWKPGFHSKNFIKQIQRPLTNSSVLMRSYRQSPAETCWRKPDLSGRSWSISPAAMMKIGESSKFGSSVIQTKDSVSFQQQPTAKFTDKLDFALMNQLKFESNEMMNSKKIVRPKPIVQHSINIDSISEMNIDINHTANLQTSNYGNFSNDKQHQEVIYNYYEYLNSLKSSKKDLSGSSDNNPDMFNMLHQRPPVPGRESRNKMKEDQGGHQSANNYEEGKKSLINNYTGKNQAFKTTILTSSLKQQPQHHRHSTRKKRFHQGAKNSKNRIKSNQKYRPRSTNLSTTSYSSSEFSSKSDFSSGEDGDIESDVNHHTDVQQKYNGINRTKLHLPSTLTNQNAYLTNLYDQVNQDYDNVIATDDLHNVQSECQAHLDSGYGQIAATNFNELNFVSSTVNKYSPYFHHSNSIRPQQQTAKKHNTPL</sequence>
<feature type="transmembrane region" description="Helical" evidence="7">
    <location>
        <begin position="268"/>
        <end position="288"/>
    </location>
</feature>